<dbReference type="InterPro" id="IPR036412">
    <property type="entry name" value="HAD-like_sf"/>
</dbReference>
<dbReference type="CDD" id="cd07521">
    <property type="entry name" value="HAD_FCP1-like"/>
    <property type="match status" value="1"/>
</dbReference>
<sequence length="159" mass="17842">MSTSSRSMRGSVVFVAQVIPPPLCSPCFFPHTQISQWYELVIFTASLEIYGAGVADHLDNGRHILQRRYYRQHCLYESGSYSKNLSLISPDLSSIFILDNSPGAYRSYPDNAIPIRSWFSDSSDTALLCLLPVLDALRFVTDVRSILSRNLHRDPTAIG</sequence>
<accession>A0A3P7E7Z6</accession>
<reference evidence="2 3" key="1">
    <citation type="submission" date="2018-11" db="EMBL/GenBank/DDBJ databases">
        <authorList>
            <consortium name="Pathogen Informatics"/>
        </authorList>
    </citation>
    <scope>NUCLEOTIDE SEQUENCE [LARGE SCALE GENOMIC DNA]</scope>
    <source>
        <strain evidence="2 3">NST_G2</strain>
    </source>
</reference>
<dbReference type="InterPro" id="IPR011948">
    <property type="entry name" value="Dullard_phosphatase"/>
</dbReference>
<dbReference type="SMART" id="SM00577">
    <property type="entry name" value="CPDc"/>
    <property type="match status" value="1"/>
</dbReference>
<dbReference type="NCBIfam" id="TIGR02251">
    <property type="entry name" value="HIF-SF_euk"/>
    <property type="match status" value="1"/>
</dbReference>
<dbReference type="PANTHER" id="PTHR12210">
    <property type="entry name" value="DULLARD PROTEIN PHOSPHATASE"/>
    <property type="match status" value="1"/>
</dbReference>
<feature type="domain" description="FCP1 homology" evidence="1">
    <location>
        <begin position="1"/>
        <end position="137"/>
    </location>
</feature>
<dbReference type="SUPFAM" id="SSF56784">
    <property type="entry name" value="HAD-like"/>
    <property type="match status" value="1"/>
</dbReference>
<dbReference type="InterPro" id="IPR050365">
    <property type="entry name" value="TIM50"/>
</dbReference>
<dbReference type="InterPro" id="IPR004274">
    <property type="entry name" value="FCP1_dom"/>
</dbReference>
<dbReference type="STRING" id="70667.A0A3P7E7Z6"/>
<name>A0A3P7E7Z6_SCHSO</name>
<dbReference type="EMBL" id="UYSU01035363">
    <property type="protein sequence ID" value="VDL96017.1"/>
    <property type="molecule type" value="Genomic_DNA"/>
</dbReference>
<gene>
    <name evidence="2" type="ORF">SSLN_LOCUS9632</name>
</gene>
<proteinExistence type="predicted"/>
<dbReference type="AlphaFoldDB" id="A0A3P7E7Z6"/>
<dbReference type="PROSITE" id="PS50969">
    <property type="entry name" value="FCP1"/>
    <property type="match status" value="1"/>
</dbReference>
<keyword evidence="3" id="KW-1185">Reference proteome</keyword>
<dbReference type="Gene3D" id="3.40.50.1000">
    <property type="entry name" value="HAD superfamily/HAD-like"/>
    <property type="match status" value="1"/>
</dbReference>
<evidence type="ECO:0000259" key="1">
    <source>
        <dbReference type="PROSITE" id="PS50969"/>
    </source>
</evidence>
<dbReference type="Proteomes" id="UP000275846">
    <property type="component" value="Unassembled WGS sequence"/>
</dbReference>
<dbReference type="Pfam" id="PF03031">
    <property type="entry name" value="NIF"/>
    <property type="match status" value="1"/>
</dbReference>
<dbReference type="InterPro" id="IPR023214">
    <property type="entry name" value="HAD_sf"/>
</dbReference>
<dbReference type="OrthoDB" id="277011at2759"/>
<evidence type="ECO:0000313" key="2">
    <source>
        <dbReference type="EMBL" id="VDL96017.1"/>
    </source>
</evidence>
<organism evidence="2 3">
    <name type="scientific">Schistocephalus solidus</name>
    <name type="common">Tapeworm</name>
    <dbReference type="NCBI Taxonomy" id="70667"/>
    <lineage>
        <taxon>Eukaryota</taxon>
        <taxon>Metazoa</taxon>
        <taxon>Spiralia</taxon>
        <taxon>Lophotrochozoa</taxon>
        <taxon>Platyhelminthes</taxon>
        <taxon>Cestoda</taxon>
        <taxon>Eucestoda</taxon>
        <taxon>Diphyllobothriidea</taxon>
        <taxon>Diphyllobothriidae</taxon>
        <taxon>Schistocephalus</taxon>
    </lineage>
</organism>
<protein>
    <recommendedName>
        <fullName evidence="1">FCP1 homology domain-containing protein</fullName>
    </recommendedName>
</protein>
<dbReference type="GO" id="GO:0016791">
    <property type="term" value="F:phosphatase activity"/>
    <property type="evidence" value="ECO:0007669"/>
    <property type="project" value="InterPro"/>
</dbReference>
<evidence type="ECO:0000313" key="3">
    <source>
        <dbReference type="Proteomes" id="UP000275846"/>
    </source>
</evidence>